<accession>A0AAD9DFV0</accession>
<dbReference type="Pfam" id="PF18307">
    <property type="entry name" value="Tfb2_C"/>
    <property type="match status" value="1"/>
</dbReference>
<dbReference type="GO" id="GO:0001671">
    <property type="term" value="F:ATPase activator activity"/>
    <property type="evidence" value="ECO:0007669"/>
    <property type="project" value="InterPro"/>
</dbReference>
<feature type="domain" description="Transcription factor Tfb2 C-terminal" evidence="10">
    <location>
        <begin position="547"/>
        <end position="613"/>
    </location>
</feature>
<keyword evidence="5 8" id="KW-0804">Transcription</keyword>
<comment type="similarity">
    <text evidence="2 8">Belongs to the TFB2 family.</text>
</comment>
<evidence type="ECO:0000256" key="1">
    <source>
        <dbReference type="ARBA" id="ARBA00004123"/>
    </source>
</evidence>
<keyword evidence="4 8" id="KW-0805">Transcription regulation</keyword>
<dbReference type="InterPro" id="IPR004598">
    <property type="entry name" value="TFIIH_p52/Tfb2"/>
</dbReference>
<name>A0AAD9DFV0_9STRA</name>
<feature type="region of interest" description="Disordered" evidence="9">
    <location>
        <begin position="26"/>
        <end position="56"/>
    </location>
</feature>
<dbReference type="GO" id="GO:0000439">
    <property type="term" value="C:transcription factor TFIIH core complex"/>
    <property type="evidence" value="ECO:0007669"/>
    <property type="project" value="InterPro"/>
</dbReference>
<evidence type="ECO:0000256" key="5">
    <source>
        <dbReference type="ARBA" id="ARBA00023163"/>
    </source>
</evidence>
<dbReference type="Pfam" id="PF03849">
    <property type="entry name" value="Tfb2"/>
    <property type="match status" value="1"/>
</dbReference>
<evidence type="ECO:0000256" key="7">
    <source>
        <dbReference type="ARBA" id="ARBA00023242"/>
    </source>
</evidence>
<protein>
    <recommendedName>
        <fullName evidence="8">General transcription factor IIH subunit 4</fullName>
    </recommendedName>
</protein>
<dbReference type="GO" id="GO:0006289">
    <property type="term" value="P:nucleotide-excision repair"/>
    <property type="evidence" value="ECO:0007669"/>
    <property type="project" value="InterPro"/>
</dbReference>
<evidence type="ECO:0000313" key="11">
    <source>
        <dbReference type="EMBL" id="KAK1744659.1"/>
    </source>
</evidence>
<keyword evidence="3 8" id="KW-0227">DNA damage</keyword>
<evidence type="ECO:0000256" key="4">
    <source>
        <dbReference type="ARBA" id="ARBA00023015"/>
    </source>
</evidence>
<dbReference type="PANTHER" id="PTHR13152">
    <property type="entry name" value="TFIIH, POLYPEPTIDE 4"/>
    <property type="match status" value="1"/>
</dbReference>
<dbReference type="GO" id="GO:0003690">
    <property type="term" value="F:double-stranded DNA binding"/>
    <property type="evidence" value="ECO:0007669"/>
    <property type="project" value="TreeGrafter"/>
</dbReference>
<evidence type="ECO:0000259" key="10">
    <source>
        <dbReference type="Pfam" id="PF18307"/>
    </source>
</evidence>
<evidence type="ECO:0000256" key="2">
    <source>
        <dbReference type="ARBA" id="ARBA00007132"/>
    </source>
</evidence>
<dbReference type="InterPro" id="IPR040662">
    <property type="entry name" value="Tfb2_C"/>
</dbReference>
<comment type="subcellular location">
    <subcellularLocation>
        <location evidence="1 8">Nucleus</location>
    </subcellularLocation>
</comment>
<dbReference type="GO" id="GO:0005675">
    <property type="term" value="C:transcription factor TFIIH holo complex"/>
    <property type="evidence" value="ECO:0007669"/>
    <property type="project" value="TreeGrafter"/>
</dbReference>
<evidence type="ECO:0000256" key="6">
    <source>
        <dbReference type="ARBA" id="ARBA00023204"/>
    </source>
</evidence>
<evidence type="ECO:0000256" key="9">
    <source>
        <dbReference type="SAM" id="MobiDB-lite"/>
    </source>
</evidence>
<gene>
    <name evidence="11" type="ORF">QTG54_003950</name>
</gene>
<keyword evidence="12" id="KW-1185">Reference proteome</keyword>
<proteinExistence type="inferred from homology"/>
<feature type="region of interest" description="Disordered" evidence="9">
    <location>
        <begin position="236"/>
        <end position="255"/>
    </location>
</feature>
<dbReference type="AlphaFoldDB" id="A0AAD9DFV0"/>
<comment type="function">
    <text evidence="8">Component of the general transcription and DNA repair factor IIH (TFIIH) core complex which is involved in general and transcription-coupled nucleotide excision repair (NER) of damaged DNA.</text>
</comment>
<evidence type="ECO:0000256" key="3">
    <source>
        <dbReference type="ARBA" id="ARBA00022763"/>
    </source>
</evidence>
<dbReference type="EMBL" id="JATAAI010000006">
    <property type="protein sequence ID" value="KAK1744659.1"/>
    <property type="molecule type" value="Genomic_DNA"/>
</dbReference>
<keyword evidence="6 8" id="KW-0234">DNA repair</keyword>
<dbReference type="PANTHER" id="PTHR13152:SF0">
    <property type="entry name" value="GENERAL TRANSCRIPTION FACTOR IIH SUBUNIT 4"/>
    <property type="match status" value="1"/>
</dbReference>
<dbReference type="Proteomes" id="UP001224775">
    <property type="component" value="Unassembled WGS sequence"/>
</dbReference>
<sequence length="622" mass="69034">MHQNWEQKISSYFSCSQVQNVLVMPAPSKRKRAGDASSTASKVGRSSADSSASSAANTATQAASELTKIDPQEELLSTSKSLFEYLERLPPGTLRSIYNLPPPGGATVAAAVLRSSSLTDIARQCALRLVACGGKFKVGSIVEKWIQRHGQRDALLALRRLESMGILEPLGLANRPGQGNDDIDDEANDSEKRAKLMAKIACLTPEFKGAMKLHLSTMSSSPWPTIAREQIEEFKKSGGGAKSDGGEKESRDPPAPYELELYTQSSWDSVLHFLVGSDEAGKDKGGVEEPPEVMIQFLTRIGLMQEDPDYNGADRSRAPLVITSKGYEFMLRDTNAQVWQFVLQYLNSLAHHNMKDAIRMEALSFLICLGSCRVGEGYFNSVLQSKSARILMKDLARFGLLFVCRVAGKKAFYPTRVAVNLVASNEKEGSRQTDAIGQSVAATRSLEESLSAPVPSRSHLAVVVQTNFQVVAYTTSKLHISTLALFCDVESYRRLPNVIFFHITRDSIRSAFRLGVKADQILRFLHVHAHPMLRNGDHQLVPSNVTDQILLWDRERRRVVMDEVWAHQCRDSSEFAAVGQYASDLDALAWGNAHTNKLYVHFGKSEMVYAYIRKWRTKHYNS</sequence>
<evidence type="ECO:0000313" key="12">
    <source>
        <dbReference type="Proteomes" id="UP001224775"/>
    </source>
</evidence>
<organism evidence="11 12">
    <name type="scientific">Skeletonema marinoi</name>
    <dbReference type="NCBI Taxonomy" id="267567"/>
    <lineage>
        <taxon>Eukaryota</taxon>
        <taxon>Sar</taxon>
        <taxon>Stramenopiles</taxon>
        <taxon>Ochrophyta</taxon>
        <taxon>Bacillariophyta</taxon>
        <taxon>Coscinodiscophyceae</taxon>
        <taxon>Thalassiosirophycidae</taxon>
        <taxon>Thalassiosirales</taxon>
        <taxon>Skeletonemataceae</taxon>
        <taxon>Skeletonema</taxon>
        <taxon>Skeletonema marinoi-dohrnii complex</taxon>
    </lineage>
</organism>
<feature type="compositionally biased region" description="Low complexity" evidence="9">
    <location>
        <begin position="40"/>
        <end position="56"/>
    </location>
</feature>
<evidence type="ECO:0000256" key="8">
    <source>
        <dbReference type="RuleBase" id="RU364024"/>
    </source>
</evidence>
<comment type="caution">
    <text evidence="11">The sequence shown here is derived from an EMBL/GenBank/DDBJ whole genome shotgun (WGS) entry which is preliminary data.</text>
</comment>
<keyword evidence="7 8" id="KW-0539">Nucleus</keyword>
<reference evidence="11" key="1">
    <citation type="submission" date="2023-06" db="EMBL/GenBank/DDBJ databases">
        <title>Survivors Of The Sea: Transcriptome response of Skeletonema marinoi to long-term dormancy.</title>
        <authorList>
            <person name="Pinder M.I.M."/>
            <person name="Kourtchenko O."/>
            <person name="Robertson E.K."/>
            <person name="Larsson T."/>
            <person name="Maumus F."/>
            <person name="Osuna-Cruz C.M."/>
            <person name="Vancaester E."/>
            <person name="Stenow R."/>
            <person name="Vandepoele K."/>
            <person name="Ploug H."/>
            <person name="Bruchert V."/>
            <person name="Godhe A."/>
            <person name="Topel M."/>
        </authorList>
    </citation>
    <scope>NUCLEOTIDE SEQUENCE</scope>
    <source>
        <strain evidence="11">R05AC</strain>
    </source>
</reference>
<dbReference type="Gene3D" id="3.30.70.2610">
    <property type="match status" value="1"/>
</dbReference>